<accession>A0ABT8VWD2</accession>
<dbReference type="PRINTS" id="PR00080">
    <property type="entry name" value="SDRFAMILY"/>
</dbReference>
<keyword evidence="2" id="KW-0560">Oxidoreductase</keyword>
<dbReference type="SUPFAM" id="SSF51735">
    <property type="entry name" value="NAD(P)-binding Rossmann-fold domains"/>
    <property type="match status" value="1"/>
</dbReference>
<comment type="similarity">
    <text evidence="1">Belongs to the short-chain dehydrogenases/reductases (SDR) family.</text>
</comment>
<sequence length="253" mass="27039">MKLQDSVIAITGGGQGLGRSMATYLAGQGARLALIDLVPEKLEQTVTACKQAGGDARAYVCNVAREKDVEETFAAINRDFGQIDGLVNNAGILRDGLMVKAKDGDIIKRMSLAEWQAVIDVNLTGVFLCGREAATHMIRNGSGGVIINISSISRAGNMGQSNYSSAKAGVAALVPVWAKELARHNIRVMGIAPGFIETEMTASMKPEALERMTSGIPLKRMGQPHEIATTVDFIFENDYLTGRMIEVDGGLRV</sequence>
<evidence type="ECO:0000256" key="2">
    <source>
        <dbReference type="ARBA" id="ARBA00023002"/>
    </source>
</evidence>
<evidence type="ECO:0000259" key="3">
    <source>
        <dbReference type="SMART" id="SM00822"/>
    </source>
</evidence>
<evidence type="ECO:0000256" key="1">
    <source>
        <dbReference type="ARBA" id="ARBA00006484"/>
    </source>
</evidence>
<dbReference type="NCBIfam" id="NF006072">
    <property type="entry name" value="PRK08217.1"/>
    <property type="match status" value="1"/>
</dbReference>
<comment type="caution">
    <text evidence="4">The sequence shown here is derived from an EMBL/GenBank/DDBJ whole genome shotgun (WGS) entry which is preliminary data.</text>
</comment>
<feature type="domain" description="Ketoreductase" evidence="3">
    <location>
        <begin position="6"/>
        <end position="194"/>
    </location>
</feature>
<dbReference type="PANTHER" id="PTHR43658">
    <property type="entry name" value="SHORT-CHAIN DEHYDROGENASE/REDUCTASE"/>
    <property type="match status" value="1"/>
</dbReference>
<dbReference type="Pfam" id="PF13561">
    <property type="entry name" value="adh_short_C2"/>
    <property type="match status" value="1"/>
</dbReference>
<keyword evidence="5" id="KW-1185">Reference proteome</keyword>
<evidence type="ECO:0000313" key="4">
    <source>
        <dbReference type="EMBL" id="MDO3720281.1"/>
    </source>
</evidence>
<proteinExistence type="inferred from homology"/>
<dbReference type="PROSITE" id="PS00061">
    <property type="entry name" value="ADH_SHORT"/>
    <property type="match status" value="1"/>
</dbReference>
<reference evidence="4" key="1">
    <citation type="submission" date="2023-07" db="EMBL/GenBank/DDBJ databases">
        <title>Marinobacter sp. chi1 genome sequencing and assembly.</title>
        <authorList>
            <person name="Park S."/>
        </authorList>
    </citation>
    <scope>NUCLEOTIDE SEQUENCE</scope>
    <source>
        <strain evidence="4">Chi1</strain>
    </source>
</reference>
<dbReference type="Proteomes" id="UP001168640">
    <property type="component" value="Unassembled WGS sequence"/>
</dbReference>
<dbReference type="SMART" id="SM00822">
    <property type="entry name" value="PKS_KR"/>
    <property type="match status" value="1"/>
</dbReference>
<dbReference type="InterPro" id="IPR057326">
    <property type="entry name" value="KR_dom"/>
</dbReference>
<protein>
    <submittedName>
        <fullName evidence="4">SDR family oxidoreductase</fullName>
    </submittedName>
</protein>
<name>A0ABT8VWD2_9GAMM</name>
<dbReference type="PRINTS" id="PR00081">
    <property type="entry name" value="GDHRDH"/>
</dbReference>
<dbReference type="InterPro" id="IPR036291">
    <property type="entry name" value="NAD(P)-bd_dom_sf"/>
</dbReference>
<organism evidence="4 5">
    <name type="scientific">Marinobacter suaedae</name>
    <dbReference type="NCBI Taxonomy" id="3057675"/>
    <lineage>
        <taxon>Bacteria</taxon>
        <taxon>Pseudomonadati</taxon>
        <taxon>Pseudomonadota</taxon>
        <taxon>Gammaproteobacteria</taxon>
        <taxon>Pseudomonadales</taxon>
        <taxon>Marinobacteraceae</taxon>
        <taxon>Marinobacter</taxon>
    </lineage>
</organism>
<dbReference type="InterPro" id="IPR020904">
    <property type="entry name" value="Sc_DH/Rdtase_CS"/>
</dbReference>
<dbReference type="RefSeq" id="WP_302908524.1">
    <property type="nucleotide sequence ID" value="NZ_JAUMIS010000001.1"/>
</dbReference>
<dbReference type="InterPro" id="IPR002347">
    <property type="entry name" value="SDR_fam"/>
</dbReference>
<evidence type="ECO:0000313" key="5">
    <source>
        <dbReference type="Proteomes" id="UP001168640"/>
    </source>
</evidence>
<dbReference type="EMBL" id="JAUMIS010000001">
    <property type="protein sequence ID" value="MDO3720281.1"/>
    <property type="molecule type" value="Genomic_DNA"/>
</dbReference>
<dbReference type="Gene3D" id="3.40.50.720">
    <property type="entry name" value="NAD(P)-binding Rossmann-like Domain"/>
    <property type="match status" value="1"/>
</dbReference>
<gene>
    <name evidence="4" type="ORF">QVZ43_01030</name>
</gene>
<dbReference type="PANTHER" id="PTHR43658:SF8">
    <property type="entry name" value="17-BETA-HYDROXYSTEROID DEHYDROGENASE 14-RELATED"/>
    <property type="match status" value="1"/>
</dbReference>